<feature type="region of interest" description="Disordered" evidence="1">
    <location>
        <begin position="148"/>
        <end position="221"/>
    </location>
</feature>
<name>A0A5C3LGG1_COPMA</name>
<organism evidence="2 3">
    <name type="scientific">Coprinopsis marcescibilis</name>
    <name type="common">Agaric fungus</name>
    <name type="synonym">Psathyrella marcescibilis</name>
    <dbReference type="NCBI Taxonomy" id="230819"/>
    <lineage>
        <taxon>Eukaryota</taxon>
        <taxon>Fungi</taxon>
        <taxon>Dikarya</taxon>
        <taxon>Basidiomycota</taxon>
        <taxon>Agaricomycotina</taxon>
        <taxon>Agaricomycetes</taxon>
        <taxon>Agaricomycetidae</taxon>
        <taxon>Agaricales</taxon>
        <taxon>Agaricineae</taxon>
        <taxon>Psathyrellaceae</taxon>
        <taxon>Coprinopsis</taxon>
    </lineage>
</organism>
<accession>A0A5C3LGG1</accession>
<feature type="region of interest" description="Disordered" evidence="1">
    <location>
        <begin position="98"/>
        <end position="121"/>
    </location>
</feature>
<feature type="compositionally biased region" description="Basic and acidic residues" evidence="1">
    <location>
        <begin position="200"/>
        <end position="214"/>
    </location>
</feature>
<evidence type="ECO:0000313" key="3">
    <source>
        <dbReference type="Proteomes" id="UP000307440"/>
    </source>
</evidence>
<feature type="compositionally biased region" description="Low complexity" evidence="1">
    <location>
        <begin position="167"/>
        <end position="176"/>
    </location>
</feature>
<dbReference type="OrthoDB" id="4590707at2759"/>
<protein>
    <submittedName>
        <fullName evidence="2">Uncharacterized protein</fullName>
    </submittedName>
</protein>
<sequence>MPTARFARTFLQAGARRAQMTAPRRMVARRNMASEAHAAPVKSDKPWIIGSALIFGPLILYLVSPSARKDLSHHAVHNDKREYPTSATHDAFPEAKAAVHKQSETHAASEPAPVIMTDDDGTEANIAGSLALEEKANVPKAAVSDAELDSAKERAAQDSFVATENHGASAESSSAGERSKGTFQKDEEGPTDQAVAAQSAREHITPKEHVELSKESGTTES</sequence>
<evidence type="ECO:0000313" key="2">
    <source>
        <dbReference type="EMBL" id="TFK27611.1"/>
    </source>
</evidence>
<gene>
    <name evidence="2" type="ORF">FA15DRAFT_666283</name>
</gene>
<dbReference type="STRING" id="230819.A0A5C3LGG1"/>
<keyword evidence="3" id="KW-1185">Reference proteome</keyword>
<reference evidence="2 3" key="1">
    <citation type="journal article" date="2019" name="Nat. Ecol. Evol.">
        <title>Megaphylogeny resolves global patterns of mushroom evolution.</title>
        <authorList>
            <person name="Varga T."/>
            <person name="Krizsan K."/>
            <person name="Foldi C."/>
            <person name="Dima B."/>
            <person name="Sanchez-Garcia M."/>
            <person name="Sanchez-Ramirez S."/>
            <person name="Szollosi G.J."/>
            <person name="Szarkandi J.G."/>
            <person name="Papp V."/>
            <person name="Albert L."/>
            <person name="Andreopoulos W."/>
            <person name="Angelini C."/>
            <person name="Antonin V."/>
            <person name="Barry K.W."/>
            <person name="Bougher N.L."/>
            <person name="Buchanan P."/>
            <person name="Buyck B."/>
            <person name="Bense V."/>
            <person name="Catcheside P."/>
            <person name="Chovatia M."/>
            <person name="Cooper J."/>
            <person name="Damon W."/>
            <person name="Desjardin D."/>
            <person name="Finy P."/>
            <person name="Geml J."/>
            <person name="Haridas S."/>
            <person name="Hughes K."/>
            <person name="Justo A."/>
            <person name="Karasinski D."/>
            <person name="Kautmanova I."/>
            <person name="Kiss B."/>
            <person name="Kocsube S."/>
            <person name="Kotiranta H."/>
            <person name="LaButti K.M."/>
            <person name="Lechner B.E."/>
            <person name="Liimatainen K."/>
            <person name="Lipzen A."/>
            <person name="Lukacs Z."/>
            <person name="Mihaltcheva S."/>
            <person name="Morgado L.N."/>
            <person name="Niskanen T."/>
            <person name="Noordeloos M.E."/>
            <person name="Ohm R.A."/>
            <person name="Ortiz-Santana B."/>
            <person name="Ovrebo C."/>
            <person name="Racz N."/>
            <person name="Riley R."/>
            <person name="Savchenko A."/>
            <person name="Shiryaev A."/>
            <person name="Soop K."/>
            <person name="Spirin V."/>
            <person name="Szebenyi C."/>
            <person name="Tomsovsky M."/>
            <person name="Tulloss R.E."/>
            <person name="Uehling J."/>
            <person name="Grigoriev I.V."/>
            <person name="Vagvolgyi C."/>
            <person name="Papp T."/>
            <person name="Martin F.M."/>
            <person name="Miettinen O."/>
            <person name="Hibbett D.S."/>
            <person name="Nagy L.G."/>
        </authorList>
    </citation>
    <scope>NUCLEOTIDE SEQUENCE [LARGE SCALE GENOMIC DNA]</scope>
    <source>
        <strain evidence="2 3">CBS 121175</strain>
    </source>
</reference>
<dbReference type="AlphaFoldDB" id="A0A5C3LGG1"/>
<proteinExistence type="predicted"/>
<feature type="compositionally biased region" description="Basic and acidic residues" evidence="1">
    <location>
        <begin position="177"/>
        <end position="188"/>
    </location>
</feature>
<evidence type="ECO:0000256" key="1">
    <source>
        <dbReference type="SAM" id="MobiDB-lite"/>
    </source>
</evidence>
<dbReference type="Proteomes" id="UP000307440">
    <property type="component" value="Unassembled WGS sequence"/>
</dbReference>
<dbReference type="EMBL" id="ML210163">
    <property type="protein sequence ID" value="TFK27611.1"/>
    <property type="molecule type" value="Genomic_DNA"/>
</dbReference>